<evidence type="ECO:0000259" key="2">
    <source>
        <dbReference type="Pfam" id="PF08862"/>
    </source>
</evidence>
<evidence type="ECO:0000313" key="4">
    <source>
        <dbReference type="Proteomes" id="UP000265489"/>
    </source>
</evidence>
<accession>A0A395WDV4</accession>
<dbReference type="Proteomes" id="UP000265489">
    <property type="component" value="Unassembled WGS sequence"/>
</dbReference>
<evidence type="ECO:0000313" key="3">
    <source>
        <dbReference type="EMBL" id="RGU93997.1"/>
    </source>
</evidence>
<protein>
    <submittedName>
        <fullName evidence="3">DUF1829 domain-containing protein</fullName>
    </submittedName>
</protein>
<feature type="domain" description="DUF1828" evidence="1">
    <location>
        <begin position="33"/>
        <end position="124"/>
    </location>
</feature>
<proteinExistence type="predicted"/>
<organism evidence="3 4">
    <name type="scientific">Holdemanella biformis</name>
    <dbReference type="NCBI Taxonomy" id="1735"/>
    <lineage>
        <taxon>Bacteria</taxon>
        <taxon>Bacillati</taxon>
        <taxon>Bacillota</taxon>
        <taxon>Erysipelotrichia</taxon>
        <taxon>Erysipelotrichales</taxon>
        <taxon>Erysipelotrichaceae</taxon>
        <taxon>Holdemanella</taxon>
    </lineage>
</organism>
<dbReference type="InterPro" id="IPR014961">
    <property type="entry name" value="DUF1829"/>
</dbReference>
<comment type="caution">
    <text evidence="3">The sequence shown here is derived from an EMBL/GenBank/DDBJ whole genome shotgun (WGS) entry which is preliminary data.</text>
</comment>
<dbReference type="Pfam" id="PF08862">
    <property type="entry name" value="DUF1829"/>
    <property type="match status" value="1"/>
</dbReference>
<feature type="domain" description="DUF1829" evidence="2">
    <location>
        <begin position="162"/>
        <end position="245"/>
    </location>
</feature>
<dbReference type="AlphaFoldDB" id="A0A395WDV4"/>
<dbReference type="Pfam" id="PF08861">
    <property type="entry name" value="DUF1828"/>
    <property type="match status" value="1"/>
</dbReference>
<evidence type="ECO:0000259" key="1">
    <source>
        <dbReference type="Pfam" id="PF08861"/>
    </source>
</evidence>
<dbReference type="RefSeq" id="WP_118324178.1">
    <property type="nucleotide sequence ID" value="NZ_QRYQ01000001.1"/>
</dbReference>
<gene>
    <name evidence="3" type="ORF">DWW32_00345</name>
</gene>
<sequence>MENLKDFAKNYLNFLKSNLSVKKIETAHEIVLPFEDHIGDSIVCYVDDKKENGMFLVSDDGYIINNLIDTGINIDKKSSRRKTIEQICMLSGVSLSDDNEMTVLSSEKDLPSKVHQLAMTMLQIDDMYLTNTVRTTSYFLEDVTNFFIKNDIYFSDNVSFVGRSGLTQKFDLCFQRNKNHNERLCKAINNPTRDSLTTTVFAWLDIEKTRNDAKCIVILNDAQTIKSDIVQGFKEYGIMTVPFSDLEKEKGLFS</sequence>
<dbReference type="InterPro" id="IPR014960">
    <property type="entry name" value="DUF1828"/>
</dbReference>
<dbReference type="EMBL" id="QRYQ01000001">
    <property type="protein sequence ID" value="RGU93997.1"/>
    <property type="molecule type" value="Genomic_DNA"/>
</dbReference>
<reference evidence="3 4" key="1">
    <citation type="submission" date="2018-08" db="EMBL/GenBank/DDBJ databases">
        <title>A genome reference for cultivated species of the human gut microbiota.</title>
        <authorList>
            <person name="Zou Y."/>
            <person name="Xue W."/>
            <person name="Luo G."/>
        </authorList>
    </citation>
    <scope>NUCLEOTIDE SEQUENCE [LARGE SCALE GENOMIC DNA]</scope>
    <source>
        <strain evidence="3 4">AF15-20</strain>
    </source>
</reference>
<name>A0A395WDV4_9FIRM</name>